<evidence type="ECO:0000256" key="8">
    <source>
        <dbReference type="ARBA" id="ARBA00022989"/>
    </source>
</evidence>
<keyword evidence="5 13" id="KW-0812">Transmembrane</keyword>
<dbReference type="SMART" id="SM00369">
    <property type="entry name" value="LRR_TYP"/>
    <property type="match status" value="9"/>
</dbReference>
<evidence type="ECO:0000256" key="4">
    <source>
        <dbReference type="ARBA" id="ARBA00022614"/>
    </source>
</evidence>
<dbReference type="Gene3D" id="3.30.200.20">
    <property type="entry name" value="Phosphorylase Kinase, domain 1"/>
    <property type="match status" value="1"/>
</dbReference>
<dbReference type="PANTHER" id="PTHR48062:SF52">
    <property type="entry name" value="RECEPTOR-LIKE PROTEIN 8-RELATED"/>
    <property type="match status" value="1"/>
</dbReference>
<dbReference type="Pfam" id="PF01657">
    <property type="entry name" value="Stress-antifung"/>
    <property type="match status" value="1"/>
</dbReference>
<keyword evidence="17" id="KW-1185">Reference proteome</keyword>
<feature type="transmembrane region" description="Helical" evidence="13">
    <location>
        <begin position="911"/>
        <end position="933"/>
    </location>
</feature>
<dbReference type="PANTHER" id="PTHR48062">
    <property type="entry name" value="RECEPTOR-LIKE PROTEIN 14"/>
    <property type="match status" value="1"/>
</dbReference>
<comment type="subcellular location">
    <subcellularLocation>
        <location evidence="1">Cell membrane</location>
        <topology evidence="1">Single-pass type I membrane protein</topology>
    </subcellularLocation>
</comment>
<keyword evidence="11" id="KW-0325">Glycoprotein</keyword>
<name>A0ABQ8DK93_BRANA</name>
<dbReference type="PROSITE" id="PS50011">
    <property type="entry name" value="PROTEIN_KINASE_DOM"/>
    <property type="match status" value="1"/>
</dbReference>
<evidence type="ECO:0000256" key="13">
    <source>
        <dbReference type="SAM" id="Phobius"/>
    </source>
</evidence>
<dbReference type="PROSITE" id="PS51450">
    <property type="entry name" value="LRR"/>
    <property type="match status" value="2"/>
</dbReference>
<evidence type="ECO:0000256" key="3">
    <source>
        <dbReference type="ARBA" id="ARBA00022475"/>
    </source>
</evidence>
<dbReference type="InterPro" id="IPR051502">
    <property type="entry name" value="RLP_Defense_Trigger"/>
</dbReference>
<gene>
    <name evidence="16" type="ORF">HID58_015518</name>
</gene>
<dbReference type="Proteomes" id="UP000824890">
    <property type="component" value="Unassembled WGS sequence"/>
</dbReference>
<evidence type="ECO:0000256" key="5">
    <source>
        <dbReference type="ARBA" id="ARBA00022692"/>
    </source>
</evidence>
<keyword evidence="9 13" id="KW-0472">Membrane</keyword>
<dbReference type="Pfam" id="PF08263">
    <property type="entry name" value="LRRNT_2"/>
    <property type="match status" value="1"/>
</dbReference>
<dbReference type="SUPFAM" id="SSF56112">
    <property type="entry name" value="Protein kinase-like (PK-like)"/>
    <property type="match status" value="1"/>
</dbReference>
<dbReference type="InterPro" id="IPR038408">
    <property type="entry name" value="GNK2_sf"/>
</dbReference>
<protein>
    <submittedName>
        <fullName evidence="16">Uncharacterized protein</fullName>
    </submittedName>
</protein>
<dbReference type="Gene3D" id="3.80.10.10">
    <property type="entry name" value="Ribonuclease Inhibitor"/>
    <property type="match status" value="5"/>
</dbReference>
<feature type="domain" description="Gnk2-homologous" evidence="15">
    <location>
        <begin position="959"/>
        <end position="1060"/>
    </location>
</feature>
<dbReference type="InterPro" id="IPR003591">
    <property type="entry name" value="Leu-rich_rpt_typical-subtyp"/>
</dbReference>
<dbReference type="InterPro" id="IPR011009">
    <property type="entry name" value="Kinase-like_dom_sf"/>
</dbReference>
<dbReference type="Gene3D" id="3.30.430.20">
    <property type="entry name" value="Gnk2 domain, C-X8-C-X2-C motif"/>
    <property type="match status" value="1"/>
</dbReference>
<comment type="similarity">
    <text evidence="2">Belongs to the RLP family.</text>
</comment>
<proteinExistence type="inferred from homology"/>
<accession>A0ABQ8DK93</accession>
<evidence type="ECO:0000259" key="15">
    <source>
        <dbReference type="PROSITE" id="PS51473"/>
    </source>
</evidence>
<evidence type="ECO:0000256" key="10">
    <source>
        <dbReference type="ARBA" id="ARBA00023170"/>
    </source>
</evidence>
<dbReference type="SUPFAM" id="SSF52058">
    <property type="entry name" value="L domain-like"/>
    <property type="match status" value="3"/>
</dbReference>
<dbReference type="CDD" id="cd23509">
    <property type="entry name" value="Gnk2-like"/>
    <property type="match status" value="1"/>
</dbReference>
<dbReference type="EMBL" id="JAGKQM010000004">
    <property type="protein sequence ID" value="KAH0929791.1"/>
    <property type="molecule type" value="Genomic_DNA"/>
</dbReference>
<keyword evidence="7" id="KW-0677">Repeat</keyword>
<evidence type="ECO:0000256" key="1">
    <source>
        <dbReference type="ARBA" id="ARBA00004251"/>
    </source>
</evidence>
<dbReference type="InterPro" id="IPR001611">
    <property type="entry name" value="Leu-rich_rpt"/>
</dbReference>
<dbReference type="InterPro" id="IPR000719">
    <property type="entry name" value="Prot_kinase_dom"/>
</dbReference>
<dbReference type="InterPro" id="IPR001245">
    <property type="entry name" value="Ser-Thr/Tyr_kinase_cat_dom"/>
</dbReference>
<evidence type="ECO:0000313" key="16">
    <source>
        <dbReference type="EMBL" id="KAH0929791.1"/>
    </source>
</evidence>
<evidence type="ECO:0000256" key="9">
    <source>
        <dbReference type="ARBA" id="ARBA00023136"/>
    </source>
</evidence>
<dbReference type="Pfam" id="PF00560">
    <property type="entry name" value="LRR_1"/>
    <property type="match status" value="7"/>
</dbReference>
<keyword evidence="10" id="KW-0675">Receptor</keyword>
<keyword evidence="4" id="KW-0433">Leucine-rich repeat</keyword>
<dbReference type="PROSITE" id="PS51473">
    <property type="entry name" value="GNK2"/>
    <property type="match status" value="1"/>
</dbReference>
<evidence type="ECO:0000256" key="7">
    <source>
        <dbReference type="ARBA" id="ARBA00022737"/>
    </source>
</evidence>
<evidence type="ECO:0000313" key="17">
    <source>
        <dbReference type="Proteomes" id="UP000824890"/>
    </source>
</evidence>
<dbReference type="InterPro" id="IPR002902">
    <property type="entry name" value="GNK2"/>
</dbReference>
<dbReference type="Pfam" id="PF07714">
    <property type="entry name" value="PK_Tyr_Ser-Thr"/>
    <property type="match status" value="2"/>
</dbReference>
<evidence type="ECO:0000256" key="11">
    <source>
        <dbReference type="ARBA" id="ARBA00023180"/>
    </source>
</evidence>
<keyword evidence="6" id="KW-0732">Signal</keyword>
<organism evidence="16 17">
    <name type="scientific">Brassica napus</name>
    <name type="common">Rape</name>
    <dbReference type="NCBI Taxonomy" id="3708"/>
    <lineage>
        <taxon>Eukaryota</taxon>
        <taxon>Viridiplantae</taxon>
        <taxon>Streptophyta</taxon>
        <taxon>Embryophyta</taxon>
        <taxon>Tracheophyta</taxon>
        <taxon>Spermatophyta</taxon>
        <taxon>Magnoliopsida</taxon>
        <taxon>eudicotyledons</taxon>
        <taxon>Gunneridae</taxon>
        <taxon>Pentapetalae</taxon>
        <taxon>rosids</taxon>
        <taxon>malvids</taxon>
        <taxon>Brassicales</taxon>
        <taxon>Brassicaceae</taxon>
        <taxon>Brassiceae</taxon>
        <taxon>Brassica</taxon>
    </lineage>
</organism>
<feature type="transmembrane region" description="Helical" evidence="13">
    <location>
        <begin position="1203"/>
        <end position="1223"/>
    </location>
</feature>
<dbReference type="InterPro" id="IPR032675">
    <property type="entry name" value="LRR_dom_sf"/>
</dbReference>
<dbReference type="Gene3D" id="1.10.510.10">
    <property type="entry name" value="Transferase(Phosphotransferase) domain 1"/>
    <property type="match status" value="1"/>
</dbReference>
<reference evidence="16 17" key="1">
    <citation type="submission" date="2021-05" db="EMBL/GenBank/DDBJ databases">
        <title>Genome Assembly of Synthetic Allotetraploid Brassica napus Reveals Homoeologous Exchanges between Subgenomes.</title>
        <authorList>
            <person name="Davis J.T."/>
        </authorList>
    </citation>
    <scope>NUCLEOTIDE SEQUENCE [LARGE SCALE GENOMIC DNA]</scope>
    <source>
        <strain evidence="17">cv. Da-Ae</strain>
        <tissue evidence="16">Seedling</tissue>
    </source>
</reference>
<evidence type="ECO:0000256" key="6">
    <source>
        <dbReference type="ARBA" id="ARBA00022729"/>
    </source>
</evidence>
<evidence type="ECO:0000256" key="12">
    <source>
        <dbReference type="SAM" id="MobiDB-lite"/>
    </source>
</evidence>
<keyword evidence="3" id="KW-1003">Cell membrane</keyword>
<sequence>MLLLWQIHGYKSCILKERKALLELKGYLISKSSESLAISVLSNYETWTNDTKSDCCRWNGIKCNRTSGRVNGLSVGSVYFREPNSLLNLSFLHPFDEVQSLNLSGERYVQSYSGFFDDVEGYKSLRRLRNLEVLDVSWNDLKMVLFLLKVCFPFAMTLLREFSHLTKLKALDLSLNKFSGSMELQELKNLKNFELLNLCGNRLHGFISELTNLPKLELLNLARNNFSGPITAVCDMKNLRELDLSENHFVGQLPLCLGSLKKLRVLDLSSNQFSGNIPSSFSSLESLEYLSLLNNNFSSLFSLNPLTNLTNLKFQLRVAVLRSCSLEKIPSFLVYQKNLRLVDLSSNRLSGNPPTWLLLNNTQLEVLLLQKNSFTIFQMPTMVHSLQVFDFSSNNIGGILPDSIGLALPNLVHLNASSNWFQGNFPSSMGEMKNISFLDLSYNNLSGKLPRRFLRGCFQLKYLKLSHNKFSGHFLPRRTSFTLLEVLRIDNNLFTGKIGVGLLGFTYLSMLDMSHNCFTGTIPSWISEFSNLDFLLLANNFLEGTIPPSLLLVEFLDLSGNLLSGALPSSQVQGRIFFLNNNNLTGSIPDTLLEGVQILDLRNNKLSGSIPQFVNTQDIKFLLLRGNNLTGSIPRQLCDLSNIRLLDLSDNKLNGFIPSCLYKSSVLRGGKESDIIYGQYYRTLTFHSEYYRSIFLVEEFQVYSSAFQEIEIKFATKQRYDSYSPGESWYSDSYTPGESLYSDSYSPEESWLSDPGTNTSQFRRGILDYMYGMDLSNNELSGVIPTELGGLWKLRSLNLSHNFLSSSIPSSFSNLKDIESLDLSYNMLHGSIPQQLTSLTFLEVFDVSHNNISGIIPQGRQFNTFNESRYLGNPLLCGPPTHISCEAKKSSEEANKGGGEEENEADMNRVVFYYGTASVYVTTLVCIVVLMCFDCPWRRAWLRIVDAFIASAKNIAIYVSAQTCDDTAGNFKPSSPYDKNRRLINATLASNVTNHNGWVKGSIGLGPNIVYDMGMCSPGAGPDSCSSCIKDSTACPNQSDAFSWLSEEILCLVRYSSKSFGVLSLKPFSRFYNNFYIKNEDQKGFDIVWDGLLTRMITSASSSVRNSSSNSSSPLPLSSSKYYAKDTSVDYYKKELHGRKGSIIMRPSCFFRWELFPFSGVFDNINLQFRPSLAPSLPPSPQRSEADLASKTKTKGKVLGKKIAATVIVVFVAIIVIVVGLAIKRRKRKQDIELPTESVQFDLKIIEAATNNFSEHNKLGEGGFGEVYKRLSKTSGQGEVEFKNEVVVVAKLQHRNLVRLLGFSLHGEEKLLVYEFVPNQSLYYFLFDPSKRVHGYMPPEYVTHGQFSTKSDVYSFGVLILEIISGRKNSSFYQMDGLVNNLVTYVWRLWENKSLIELVDNGIKEDCKRDEVIRYIHIGMLCVQENPVDRPTLSTIHQMLTNSSVNLLVPRPPGFFFGNGPRSNPLAHGLEPGQSSSKSIPCSVDEATITDVTPR</sequence>
<comment type="caution">
    <text evidence="16">The sequence shown here is derived from an EMBL/GenBank/DDBJ whole genome shotgun (WGS) entry which is preliminary data.</text>
</comment>
<keyword evidence="8 13" id="KW-1133">Transmembrane helix</keyword>
<evidence type="ECO:0000256" key="2">
    <source>
        <dbReference type="ARBA" id="ARBA00009592"/>
    </source>
</evidence>
<dbReference type="InterPro" id="IPR013210">
    <property type="entry name" value="LRR_N_plant-typ"/>
</dbReference>
<dbReference type="Pfam" id="PF13855">
    <property type="entry name" value="LRR_8"/>
    <property type="match status" value="2"/>
</dbReference>
<feature type="region of interest" description="Disordered" evidence="12">
    <location>
        <begin position="1466"/>
        <end position="1495"/>
    </location>
</feature>
<feature type="domain" description="Protein kinase" evidence="14">
    <location>
        <begin position="1253"/>
        <end position="1495"/>
    </location>
</feature>
<evidence type="ECO:0000259" key="14">
    <source>
        <dbReference type="PROSITE" id="PS50011"/>
    </source>
</evidence>